<protein>
    <submittedName>
        <fullName evidence="9">Radical SAM protein</fullName>
    </submittedName>
</protein>
<dbReference type="PROSITE" id="PS51918">
    <property type="entry name" value="RADICAL_SAM"/>
    <property type="match status" value="1"/>
</dbReference>
<dbReference type="InterPro" id="IPR058240">
    <property type="entry name" value="rSAM_sf"/>
</dbReference>
<feature type="domain" description="Radical SAM core" evidence="8">
    <location>
        <begin position="91"/>
        <end position="337"/>
    </location>
</feature>
<dbReference type="SFLD" id="SFLDG01067">
    <property type="entry name" value="SPASM/twitch_domain_containing"/>
    <property type="match status" value="1"/>
</dbReference>
<evidence type="ECO:0000256" key="2">
    <source>
        <dbReference type="ARBA" id="ARBA00022485"/>
    </source>
</evidence>
<dbReference type="PROSITE" id="PS01305">
    <property type="entry name" value="MOAA_NIFB_PQQE"/>
    <property type="match status" value="1"/>
</dbReference>
<name>A0AA95L128_9BACL</name>
<dbReference type="PANTHER" id="PTHR43273:SF3">
    <property type="entry name" value="ANAEROBIC SULFATASE-MATURATING ENZYME HOMOLOG ASLB-RELATED"/>
    <property type="match status" value="1"/>
</dbReference>
<dbReference type="Pfam" id="PF04055">
    <property type="entry name" value="Radical_SAM"/>
    <property type="match status" value="1"/>
</dbReference>
<dbReference type="InterPro" id="IPR023867">
    <property type="entry name" value="Sulphatase_maturase_rSAM"/>
</dbReference>
<evidence type="ECO:0000256" key="4">
    <source>
        <dbReference type="ARBA" id="ARBA00022723"/>
    </source>
</evidence>
<evidence type="ECO:0000313" key="10">
    <source>
        <dbReference type="Proteomes" id="UP001177943"/>
    </source>
</evidence>
<evidence type="ECO:0000313" key="9">
    <source>
        <dbReference type="EMBL" id="WHX47891.1"/>
    </source>
</evidence>
<evidence type="ECO:0000259" key="8">
    <source>
        <dbReference type="PROSITE" id="PS51918"/>
    </source>
</evidence>
<dbReference type="RefSeq" id="WP_283925377.1">
    <property type="nucleotide sequence ID" value="NZ_CP126084.1"/>
</dbReference>
<dbReference type="AlphaFoldDB" id="A0AA95L128"/>
<dbReference type="KEGG" id="pwn:QNH46_17355"/>
<keyword evidence="5" id="KW-0408">Iron</keyword>
<dbReference type="EMBL" id="CP126084">
    <property type="protein sequence ID" value="WHX47891.1"/>
    <property type="molecule type" value="Genomic_DNA"/>
</dbReference>
<dbReference type="InterPro" id="IPR000385">
    <property type="entry name" value="MoaA_NifB_PqqE_Fe-S-bd_CS"/>
</dbReference>
<dbReference type="InterPro" id="IPR007197">
    <property type="entry name" value="rSAM"/>
</dbReference>
<reference evidence="9" key="1">
    <citation type="submission" date="2023-05" db="EMBL/GenBank/DDBJ databases">
        <title>Comparative genomics of Bacillaceae isolates and their secondary metabolite potential.</title>
        <authorList>
            <person name="Song L."/>
            <person name="Nielsen L.J."/>
            <person name="Mohite O."/>
            <person name="Xu X."/>
            <person name="Weber T."/>
            <person name="Kovacs A.T."/>
        </authorList>
    </citation>
    <scope>NUCLEOTIDE SEQUENCE</scope>
    <source>
        <strain evidence="9">B2_4</strain>
    </source>
</reference>
<dbReference type="CDD" id="cd01335">
    <property type="entry name" value="Radical_SAM"/>
    <property type="match status" value="1"/>
</dbReference>
<dbReference type="SFLD" id="SFLDG01384">
    <property type="entry name" value="thioether_bond_formation_requi"/>
    <property type="match status" value="1"/>
</dbReference>
<comment type="cofactor">
    <cofactor evidence="1">
        <name>[4Fe-4S] cluster</name>
        <dbReference type="ChEBI" id="CHEBI:49883"/>
    </cofactor>
</comment>
<dbReference type="SUPFAM" id="SSF102114">
    <property type="entry name" value="Radical SAM enzymes"/>
    <property type="match status" value="1"/>
</dbReference>
<keyword evidence="3" id="KW-0949">S-adenosyl-L-methionine</keyword>
<accession>A0AA95L128</accession>
<dbReference type="InterPro" id="IPR013785">
    <property type="entry name" value="Aldolase_TIM"/>
</dbReference>
<evidence type="ECO:0000256" key="3">
    <source>
        <dbReference type="ARBA" id="ARBA00022691"/>
    </source>
</evidence>
<evidence type="ECO:0000256" key="7">
    <source>
        <dbReference type="ARBA" id="ARBA00023601"/>
    </source>
</evidence>
<dbReference type="GO" id="GO:0051539">
    <property type="term" value="F:4 iron, 4 sulfur cluster binding"/>
    <property type="evidence" value="ECO:0007669"/>
    <property type="project" value="UniProtKB-KW"/>
</dbReference>
<dbReference type="Gene3D" id="3.20.20.70">
    <property type="entry name" value="Aldolase class I"/>
    <property type="match status" value="1"/>
</dbReference>
<proteinExistence type="inferred from homology"/>
<comment type="similarity">
    <text evidence="7">Belongs to the radical SAM superfamily. Anaerobic sulfatase-maturating enzyme family.</text>
</comment>
<dbReference type="GO" id="GO:0046872">
    <property type="term" value="F:metal ion binding"/>
    <property type="evidence" value="ECO:0007669"/>
    <property type="project" value="UniProtKB-KW"/>
</dbReference>
<evidence type="ECO:0000256" key="6">
    <source>
        <dbReference type="ARBA" id="ARBA00023014"/>
    </source>
</evidence>
<dbReference type="SFLD" id="SFLDG01386">
    <property type="entry name" value="main_SPASM_domain-containing"/>
    <property type="match status" value="1"/>
</dbReference>
<dbReference type="Proteomes" id="UP001177943">
    <property type="component" value="Chromosome"/>
</dbReference>
<evidence type="ECO:0000256" key="1">
    <source>
        <dbReference type="ARBA" id="ARBA00001966"/>
    </source>
</evidence>
<dbReference type="PANTHER" id="PTHR43273">
    <property type="entry name" value="ANAEROBIC SULFATASE-MATURATING ENZYME HOMOLOG ASLB-RELATED"/>
    <property type="match status" value="1"/>
</dbReference>
<keyword evidence="2" id="KW-0004">4Fe-4S</keyword>
<evidence type="ECO:0000256" key="5">
    <source>
        <dbReference type="ARBA" id="ARBA00023004"/>
    </source>
</evidence>
<keyword evidence="4" id="KW-0479">Metal-binding</keyword>
<dbReference type="SFLD" id="SFLDS00029">
    <property type="entry name" value="Radical_SAM"/>
    <property type="match status" value="1"/>
</dbReference>
<sequence length="487" mass="56663">MIQFMSTPLLFTTAEDNTYCYDNSTRIVFPVGDTERQFLQQVDAGSCYDENDFIQHGLSALLEQIRHYRLFQSVFTPPVITEQYMEEKIQSEGISHLCLIVTDACNFRCKYCIYSDHYYYSKSFANRHMSFDTAKASIDYFMNVNRKAVEYNPNIDITIGFYGGETLLNWRLIRQVVEYTEQAYSLLFPNLVYSITTNAYLLSEENIDYMLEHRFSISVSLDGHPQNHDRNRVTIDNKPTFAKVFNNLQLLERIYQEKVAAQKPAIPYGILITYDNLADFEEMEAFFASQPNIDQRVQRVSRVSDMNTSYYGDEQQLEPFLQRRGEYIHQLITRSKNKTFEDTATQFSKTVLKSIIFEPMMNLPYNPNELRGTCLPGLHKLAVDSEGRFHMCEKINPHYPIGDIHHGLDISMQAKCMNEFFAALKHCADCNLSNVCNLCYVIAETDGKGFRLESDYCERFREGIVSSFSTYYSIMESNPHLFQDLRE</sequence>
<keyword evidence="6" id="KW-0411">Iron-sulfur</keyword>
<gene>
    <name evidence="9" type="ORF">QNH46_17355</name>
</gene>
<dbReference type="GO" id="GO:0016491">
    <property type="term" value="F:oxidoreductase activity"/>
    <property type="evidence" value="ECO:0007669"/>
    <property type="project" value="InterPro"/>
</dbReference>
<organism evidence="9 10">
    <name type="scientific">Paenibacillus woosongensis</name>
    <dbReference type="NCBI Taxonomy" id="307580"/>
    <lineage>
        <taxon>Bacteria</taxon>
        <taxon>Bacillati</taxon>
        <taxon>Bacillota</taxon>
        <taxon>Bacilli</taxon>
        <taxon>Bacillales</taxon>
        <taxon>Paenibacillaceae</taxon>
        <taxon>Paenibacillus</taxon>
    </lineage>
</organism>